<dbReference type="GO" id="GO:0005737">
    <property type="term" value="C:cytoplasm"/>
    <property type="evidence" value="ECO:0007669"/>
    <property type="project" value="TreeGrafter"/>
</dbReference>
<protein>
    <submittedName>
        <fullName evidence="7">Thiamine phosphate synthase</fullName>
        <ecNumber evidence="7">2.5.1.3</ecNumber>
    </submittedName>
</protein>
<keyword evidence="4" id="KW-0460">Magnesium</keyword>
<dbReference type="GO" id="GO:0046872">
    <property type="term" value="F:metal ion binding"/>
    <property type="evidence" value="ECO:0007669"/>
    <property type="project" value="UniProtKB-KW"/>
</dbReference>
<dbReference type="NCBIfam" id="NF002904">
    <property type="entry name" value="PRK03512.1"/>
    <property type="match status" value="1"/>
</dbReference>
<dbReference type="EMBL" id="WEKT01000005">
    <property type="protein sequence ID" value="MZI92475.1"/>
    <property type="molecule type" value="Genomic_DNA"/>
</dbReference>
<evidence type="ECO:0000259" key="6">
    <source>
        <dbReference type="Pfam" id="PF02581"/>
    </source>
</evidence>
<dbReference type="FunFam" id="3.20.20.70:FF:000064">
    <property type="entry name" value="Thiamine-phosphate synthase"/>
    <property type="match status" value="1"/>
</dbReference>
<dbReference type="EC" id="2.5.1.3" evidence="7"/>
<evidence type="ECO:0000256" key="3">
    <source>
        <dbReference type="ARBA" id="ARBA00022723"/>
    </source>
</evidence>
<name>A0A7X4LIB5_9VIBR</name>
<dbReference type="GO" id="GO:0009228">
    <property type="term" value="P:thiamine biosynthetic process"/>
    <property type="evidence" value="ECO:0007669"/>
    <property type="project" value="UniProtKB-KW"/>
</dbReference>
<keyword evidence="5" id="KW-0784">Thiamine biosynthesis</keyword>
<dbReference type="GO" id="GO:0004789">
    <property type="term" value="F:thiamine-phosphate diphosphorylase activity"/>
    <property type="evidence" value="ECO:0007669"/>
    <property type="project" value="UniProtKB-EC"/>
</dbReference>
<dbReference type="InterPro" id="IPR013785">
    <property type="entry name" value="Aldolase_TIM"/>
</dbReference>
<dbReference type="InterPro" id="IPR022998">
    <property type="entry name" value="ThiamineP_synth_TenI"/>
</dbReference>
<dbReference type="Pfam" id="PF02581">
    <property type="entry name" value="TMP-TENI"/>
    <property type="match status" value="1"/>
</dbReference>
<evidence type="ECO:0000256" key="5">
    <source>
        <dbReference type="ARBA" id="ARBA00022977"/>
    </source>
</evidence>
<sequence length="431" mass="48472">MNIDLPEQLAVDGLDTHMVMQQLEKNVEFLQTLGLCEPSIDIEYRVISGDIISISFDDKNQIHILPSRISKREKQYDVSGSLLYLYYSTDIRRLVSGDAAYSLSPSFLLRSIFVSPEASGLDAWFLENSTEGIGAQFSNLPINIRYHFCWLLTLLCLEFTLEDSLSLARVLGHVSRETSWPVKKDDFPVPVDLCFAKEGQFKISSISSDTFFPEISKEIGLYPVVDNTKWLKKLLDYGVKTIQLRIKDNRSESLESEIISAISLGKEYQANVYINDHWELAIKHQAFGVHLGQDDISQQNIDCLTKANIRLGISTHGYFEILRAIRCRPSYIALGHVFATTTKSMPSKPQGLHKLAAYLSFIDSSSVRSFGRLPTVAIGGIHLDNALDVYKTGVDGVAVVRAAHFNHQQLESIVTKFHVLEKRGKANVFSY</sequence>
<dbReference type="InterPro" id="IPR036206">
    <property type="entry name" value="ThiamineP_synth_sf"/>
</dbReference>
<accession>A0A7X4LIB5</accession>
<dbReference type="Gene3D" id="3.20.20.70">
    <property type="entry name" value="Aldolase class I"/>
    <property type="match status" value="1"/>
</dbReference>
<keyword evidence="2 7" id="KW-0808">Transferase</keyword>
<dbReference type="PANTHER" id="PTHR20857">
    <property type="entry name" value="THIAMINE-PHOSPHATE PYROPHOSPHORYLASE"/>
    <property type="match status" value="1"/>
</dbReference>
<dbReference type="SUPFAM" id="SSF51391">
    <property type="entry name" value="Thiamin phosphate synthase"/>
    <property type="match status" value="1"/>
</dbReference>
<dbReference type="PANTHER" id="PTHR20857:SF15">
    <property type="entry name" value="THIAMINE-PHOSPHATE SYNTHASE"/>
    <property type="match status" value="1"/>
</dbReference>
<proteinExistence type="predicted"/>
<dbReference type="Proteomes" id="UP000462621">
    <property type="component" value="Unassembled WGS sequence"/>
</dbReference>
<keyword evidence="8" id="KW-1185">Reference proteome</keyword>
<evidence type="ECO:0000256" key="2">
    <source>
        <dbReference type="ARBA" id="ARBA00022679"/>
    </source>
</evidence>
<organism evidence="7 8">
    <name type="scientific">Vibrio eleionomae</name>
    <dbReference type="NCBI Taxonomy" id="2653505"/>
    <lineage>
        <taxon>Bacteria</taxon>
        <taxon>Pseudomonadati</taxon>
        <taxon>Pseudomonadota</taxon>
        <taxon>Gammaproteobacteria</taxon>
        <taxon>Vibrionales</taxon>
        <taxon>Vibrionaceae</taxon>
        <taxon>Vibrio</taxon>
    </lineage>
</organism>
<reference evidence="7 8" key="1">
    <citation type="submission" date="2019-10" db="EMBL/GenBank/DDBJ databases">
        <title>Vibrio sp. nov. isolated from a shrimp pond.</title>
        <authorList>
            <person name="Gomez-Gil B."/>
            <person name="Enciso-Ibarra J."/>
            <person name="Enciso-Ibarra K."/>
            <person name="Bolan-Mejia C."/>
        </authorList>
    </citation>
    <scope>NUCLEOTIDE SEQUENCE [LARGE SCALE GENOMIC DNA]</scope>
    <source>
        <strain evidence="7 8">CAIM 722</strain>
    </source>
</reference>
<comment type="pathway">
    <text evidence="1">Cofactor biosynthesis; thiamine diphosphate biosynthesis.</text>
</comment>
<gene>
    <name evidence="7" type="primary">thiE</name>
    <name evidence="7" type="ORF">F9817_04525</name>
</gene>
<feature type="domain" description="Thiamine phosphate synthase/TenI" evidence="6">
    <location>
        <begin position="227"/>
        <end position="402"/>
    </location>
</feature>
<evidence type="ECO:0000256" key="4">
    <source>
        <dbReference type="ARBA" id="ARBA00022842"/>
    </source>
</evidence>
<dbReference type="CDD" id="cd00564">
    <property type="entry name" value="TMP_TenI"/>
    <property type="match status" value="1"/>
</dbReference>
<dbReference type="AlphaFoldDB" id="A0A7X4LIB5"/>
<keyword evidence="3" id="KW-0479">Metal-binding</keyword>
<evidence type="ECO:0000313" key="7">
    <source>
        <dbReference type="EMBL" id="MZI92475.1"/>
    </source>
</evidence>
<evidence type="ECO:0000256" key="1">
    <source>
        <dbReference type="ARBA" id="ARBA00004948"/>
    </source>
</evidence>
<comment type="caution">
    <text evidence="7">The sequence shown here is derived from an EMBL/GenBank/DDBJ whole genome shotgun (WGS) entry which is preliminary data.</text>
</comment>
<dbReference type="RefSeq" id="WP_161153778.1">
    <property type="nucleotide sequence ID" value="NZ_WEKT01000005.1"/>
</dbReference>
<evidence type="ECO:0000313" key="8">
    <source>
        <dbReference type="Proteomes" id="UP000462621"/>
    </source>
</evidence>